<name>A0A9P8TMM6_WICPI</name>
<gene>
    <name evidence="1" type="ORF">WICPIJ_004699</name>
</gene>
<keyword evidence="2" id="KW-1185">Reference proteome</keyword>
<dbReference type="Proteomes" id="UP000774326">
    <property type="component" value="Unassembled WGS sequence"/>
</dbReference>
<sequence>MEQSDSVIVPVTNQIIGSVPIDIRDTQFGIINGIISRCLEPIVVFTPITVLKSNGLTANPPIFWLASLSATLDEVGALMSILTNTPFLVLNKRSFPWIFKSVIPSLVVSIQNTSDLPLFKSVERTTESELPVYTLDKSL</sequence>
<evidence type="ECO:0000313" key="2">
    <source>
        <dbReference type="Proteomes" id="UP000774326"/>
    </source>
</evidence>
<dbReference type="EMBL" id="JAEUBG010002607">
    <property type="protein sequence ID" value="KAH3684319.1"/>
    <property type="molecule type" value="Genomic_DNA"/>
</dbReference>
<dbReference type="AlphaFoldDB" id="A0A9P8TMM6"/>
<reference evidence="1" key="1">
    <citation type="journal article" date="2021" name="Open Biol.">
        <title>Shared evolutionary footprints suggest mitochondrial oxidative damage underlies multiple complex I losses in fungi.</title>
        <authorList>
            <person name="Schikora-Tamarit M.A."/>
            <person name="Marcet-Houben M."/>
            <person name="Nosek J."/>
            <person name="Gabaldon T."/>
        </authorList>
    </citation>
    <scope>NUCLEOTIDE SEQUENCE</scope>
    <source>
        <strain evidence="1">CBS2887</strain>
    </source>
</reference>
<reference evidence="1" key="2">
    <citation type="submission" date="2021-01" db="EMBL/GenBank/DDBJ databases">
        <authorList>
            <person name="Schikora-Tamarit M.A."/>
        </authorList>
    </citation>
    <scope>NUCLEOTIDE SEQUENCE</scope>
    <source>
        <strain evidence="1">CBS2887</strain>
    </source>
</reference>
<comment type="caution">
    <text evidence="1">The sequence shown here is derived from an EMBL/GenBank/DDBJ whole genome shotgun (WGS) entry which is preliminary data.</text>
</comment>
<proteinExistence type="predicted"/>
<protein>
    <submittedName>
        <fullName evidence="1">Uncharacterized protein</fullName>
    </submittedName>
</protein>
<organism evidence="1 2">
    <name type="scientific">Wickerhamomyces pijperi</name>
    <name type="common">Yeast</name>
    <name type="synonym">Pichia pijperi</name>
    <dbReference type="NCBI Taxonomy" id="599730"/>
    <lineage>
        <taxon>Eukaryota</taxon>
        <taxon>Fungi</taxon>
        <taxon>Dikarya</taxon>
        <taxon>Ascomycota</taxon>
        <taxon>Saccharomycotina</taxon>
        <taxon>Saccharomycetes</taxon>
        <taxon>Phaffomycetales</taxon>
        <taxon>Wickerhamomycetaceae</taxon>
        <taxon>Wickerhamomyces</taxon>
    </lineage>
</organism>
<accession>A0A9P8TMM6</accession>
<evidence type="ECO:0000313" key="1">
    <source>
        <dbReference type="EMBL" id="KAH3684319.1"/>
    </source>
</evidence>